<dbReference type="Pfam" id="PF01663">
    <property type="entry name" value="Phosphodiest"/>
    <property type="match status" value="1"/>
</dbReference>
<dbReference type="Gene3D" id="3.40.720.10">
    <property type="entry name" value="Alkaline Phosphatase, subunit A"/>
    <property type="match status" value="1"/>
</dbReference>
<dbReference type="Proteomes" id="UP000321272">
    <property type="component" value="Chromosome"/>
</dbReference>
<protein>
    <submittedName>
        <fullName evidence="2">Alkaline phosphatase</fullName>
    </submittedName>
</protein>
<dbReference type="AlphaFoldDB" id="A0A5B8SU46"/>
<dbReference type="PANTHER" id="PTHR42693">
    <property type="entry name" value="ARYLSULFATASE FAMILY MEMBER"/>
    <property type="match status" value="1"/>
</dbReference>
<proteinExistence type="inferred from homology"/>
<dbReference type="EMBL" id="CP042382">
    <property type="protein sequence ID" value="QEA39005.1"/>
    <property type="molecule type" value="Genomic_DNA"/>
</dbReference>
<dbReference type="InterPro" id="IPR002591">
    <property type="entry name" value="Phosphodiest/P_Trfase"/>
</dbReference>
<evidence type="ECO:0000313" key="3">
    <source>
        <dbReference type="Proteomes" id="UP000321272"/>
    </source>
</evidence>
<dbReference type="PANTHER" id="PTHR42693:SF33">
    <property type="entry name" value="ARYLSULFATASE"/>
    <property type="match status" value="1"/>
</dbReference>
<dbReference type="KEGG" id="paur:FGL86_07910"/>
<dbReference type="SUPFAM" id="SSF53649">
    <property type="entry name" value="Alkaline phosphatase-like"/>
    <property type="match status" value="1"/>
</dbReference>
<dbReference type="GO" id="GO:0004065">
    <property type="term" value="F:arylsulfatase activity"/>
    <property type="evidence" value="ECO:0007669"/>
    <property type="project" value="TreeGrafter"/>
</dbReference>
<name>A0A5B8SU46_9GAMM</name>
<dbReference type="OrthoDB" id="9803751at2"/>
<evidence type="ECO:0000256" key="1">
    <source>
        <dbReference type="ARBA" id="ARBA00008779"/>
    </source>
</evidence>
<gene>
    <name evidence="2" type="ORF">FGL86_07910</name>
</gene>
<dbReference type="InterPro" id="IPR050738">
    <property type="entry name" value="Sulfatase"/>
</dbReference>
<sequence>MTATPSLVDTGLGYNEEKTLERALEFIVEEKPALTFIHFNEPDAVGHETGHDTPAYYREVERIDALMGRLLDTLEDSGMMEDSIILFTADHGGIGKGHGGETLLEMEIPWIIFGKSVPAKGKLRSAIVTYDTAATLAYILRLTPPDVWRGRAITEALEDDDSR</sequence>
<accession>A0A5B8SU46</accession>
<reference evidence="2 3" key="1">
    <citation type="submission" date="2019-06" db="EMBL/GenBank/DDBJ databases">
        <title>Genome analyses of bacteria isolated from kimchi.</title>
        <authorList>
            <person name="Lee S."/>
            <person name="Ahn S."/>
            <person name="Roh S."/>
        </authorList>
    </citation>
    <scope>NUCLEOTIDE SEQUENCE [LARGE SCALE GENOMIC DNA]</scope>
    <source>
        <strain evidence="2 3">CBA4606</strain>
    </source>
</reference>
<organism evidence="2 3">
    <name type="scientific">Pistricoccus aurantiacus</name>
    <dbReference type="NCBI Taxonomy" id="1883414"/>
    <lineage>
        <taxon>Bacteria</taxon>
        <taxon>Pseudomonadati</taxon>
        <taxon>Pseudomonadota</taxon>
        <taxon>Gammaproteobacteria</taxon>
        <taxon>Oceanospirillales</taxon>
        <taxon>Halomonadaceae</taxon>
        <taxon>Pistricoccus</taxon>
    </lineage>
</organism>
<keyword evidence="3" id="KW-1185">Reference proteome</keyword>
<evidence type="ECO:0000313" key="2">
    <source>
        <dbReference type="EMBL" id="QEA39005.1"/>
    </source>
</evidence>
<dbReference type="InterPro" id="IPR017850">
    <property type="entry name" value="Alkaline_phosphatase_core_sf"/>
</dbReference>
<comment type="similarity">
    <text evidence="1">Belongs to the sulfatase family.</text>
</comment>
<dbReference type="CDD" id="cd00016">
    <property type="entry name" value="ALP_like"/>
    <property type="match status" value="1"/>
</dbReference>